<feature type="region of interest" description="Disordered" evidence="1">
    <location>
        <begin position="1"/>
        <end position="59"/>
    </location>
</feature>
<organism evidence="2 3">
    <name type="scientific">Halomarina ordinaria</name>
    <dbReference type="NCBI Taxonomy" id="3033939"/>
    <lineage>
        <taxon>Archaea</taxon>
        <taxon>Methanobacteriati</taxon>
        <taxon>Methanobacteriota</taxon>
        <taxon>Stenosarchaea group</taxon>
        <taxon>Halobacteria</taxon>
        <taxon>Halobacteriales</taxon>
        <taxon>Natronomonadaceae</taxon>
        <taxon>Halomarina</taxon>
    </lineage>
</organism>
<dbReference type="EMBL" id="JBHSXM010000001">
    <property type="protein sequence ID" value="MFC6836513.1"/>
    <property type="molecule type" value="Genomic_DNA"/>
</dbReference>
<evidence type="ECO:0000313" key="2">
    <source>
        <dbReference type="EMBL" id="MFC6836513.1"/>
    </source>
</evidence>
<proteinExistence type="predicted"/>
<gene>
    <name evidence="2" type="ORF">ACFQHK_08315</name>
</gene>
<keyword evidence="3" id="KW-1185">Reference proteome</keyword>
<evidence type="ECO:0000256" key="1">
    <source>
        <dbReference type="SAM" id="MobiDB-lite"/>
    </source>
</evidence>
<dbReference type="RefSeq" id="WP_304448196.1">
    <property type="nucleotide sequence ID" value="NZ_JARRAH010000001.1"/>
</dbReference>
<feature type="compositionally biased region" description="Acidic residues" evidence="1">
    <location>
        <begin position="41"/>
        <end position="53"/>
    </location>
</feature>
<evidence type="ECO:0000313" key="3">
    <source>
        <dbReference type="Proteomes" id="UP001596406"/>
    </source>
</evidence>
<sequence>MSTREPFGCHHLTVVPENFDPDAGRERRRAWPSGPAPDGLETADADADGDVDTPTDRSE</sequence>
<dbReference type="AlphaFoldDB" id="A0ABD5U831"/>
<name>A0ABD5U831_9EURY</name>
<comment type="caution">
    <text evidence="2">The sequence shown here is derived from an EMBL/GenBank/DDBJ whole genome shotgun (WGS) entry which is preliminary data.</text>
</comment>
<reference evidence="2 3" key="1">
    <citation type="journal article" date="2019" name="Int. J. Syst. Evol. Microbiol.">
        <title>The Global Catalogue of Microorganisms (GCM) 10K type strain sequencing project: providing services to taxonomists for standard genome sequencing and annotation.</title>
        <authorList>
            <consortium name="The Broad Institute Genomics Platform"/>
            <consortium name="The Broad Institute Genome Sequencing Center for Infectious Disease"/>
            <person name="Wu L."/>
            <person name="Ma J."/>
        </authorList>
    </citation>
    <scope>NUCLEOTIDE SEQUENCE [LARGE SCALE GENOMIC DNA]</scope>
    <source>
        <strain evidence="2 3">PSRA2</strain>
    </source>
</reference>
<dbReference type="Proteomes" id="UP001596406">
    <property type="component" value="Unassembled WGS sequence"/>
</dbReference>
<accession>A0ABD5U831</accession>
<protein>
    <submittedName>
        <fullName evidence="2">Uncharacterized protein</fullName>
    </submittedName>
</protein>